<evidence type="ECO:0000256" key="2">
    <source>
        <dbReference type="ARBA" id="ARBA00004651"/>
    </source>
</evidence>
<dbReference type="PANTHER" id="PTHR46382">
    <property type="entry name" value="PHOSPHATIDATE CYTIDYLYLTRANSFERASE"/>
    <property type="match status" value="1"/>
</dbReference>
<comment type="pathway">
    <text evidence="3 18">Phospholipid metabolism; CDP-diacylglycerol biosynthesis; CDP-diacylglycerol from sn-glycerol 3-phosphate: step 3/3.</text>
</comment>
<evidence type="ECO:0000256" key="13">
    <source>
        <dbReference type="ARBA" id="ARBA00022989"/>
    </source>
</evidence>
<dbReference type="Pfam" id="PF01148">
    <property type="entry name" value="CTP_transf_1"/>
    <property type="match status" value="1"/>
</dbReference>
<comment type="pathway">
    <text evidence="4">Lipid metabolism.</text>
</comment>
<keyword evidence="15 19" id="KW-0472">Membrane</keyword>
<feature type="transmembrane region" description="Helical" evidence="19">
    <location>
        <begin position="33"/>
        <end position="50"/>
    </location>
</feature>
<name>A0A238W2G6_9RHOB</name>
<evidence type="ECO:0000313" key="21">
    <source>
        <dbReference type="Proteomes" id="UP000198417"/>
    </source>
</evidence>
<evidence type="ECO:0000256" key="11">
    <source>
        <dbReference type="ARBA" id="ARBA00022692"/>
    </source>
</evidence>
<comment type="similarity">
    <text evidence="5 18">Belongs to the CDS family.</text>
</comment>
<evidence type="ECO:0000256" key="5">
    <source>
        <dbReference type="ARBA" id="ARBA00010185"/>
    </source>
</evidence>
<accession>A0A238W2G6</accession>
<protein>
    <recommendedName>
        <fullName evidence="7 18">Phosphatidate cytidylyltransferase</fullName>
        <ecNumber evidence="6 18">2.7.7.41</ecNumber>
    </recommendedName>
</protein>
<evidence type="ECO:0000256" key="9">
    <source>
        <dbReference type="ARBA" id="ARBA00022516"/>
    </source>
</evidence>
<keyword evidence="9" id="KW-0444">Lipid biosynthesis</keyword>
<dbReference type="GO" id="GO:0004605">
    <property type="term" value="F:phosphatidate cytidylyltransferase activity"/>
    <property type="evidence" value="ECO:0007669"/>
    <property type="project" value="UniProtKB-EC"/>
</dbReference>
<dbReference type="UniPathway" id="UPA00557">
    <property type="reaction ID" value="UER00614"/>
</dbReference>
<keyword evidence="10 18" id="KW-0808">Transferase</keyword>
<comment type="subcellular location">
    <subcellularLocation>
        <location evidence="2">Cell membrane</location>
        <topology evidence="2">Multi-pass membrane protein</topology>
    </subcellularLocation>
</comment>
<evidence type="ECO:0000256" key="10">
    <source>
        <dbReference type="ARBA" id="ARBA00022679"/>
    </source>
</evidence>
<evidence type="ECO:0000256" key="7">
    <source>
        <dbReference type="ARBA" id="ARBA00019373"/>
    </source>
</evidence>
<evidence type="ECO:0000256" key="17">
    <source>
        <dbReference type="ARBA" id="ARBA00023264"/>
    </source>
</evidence>
<keyword evidence="21" id="KW-1185">Reference proteome</keyword>
<keyword evidence="8" id="KW-1003">Cell membrane</keyword>
<dbReference type="GO" id="GO:0016024">
    <property type="term" value="P:CDP-diacylglycerol biosynthetic process"/>
    <property type="evidence" value="ECO:0007669"/>
    <property type="project" value="UniProtKB-UniPathway"/>
</dbReference>
<dbReference type="PANTHER" id="PTHR46382:SF1">
    <property type="entry name" value="PHOSPHATIDATE CYTIDYLYLTRANSFERASE"/>
    <property type="match status" value="1"/>
</dbReference>
<dbReference type="RefSeq" id="WP_089269597.1">
    <property type="nucleotide sequence ID" value="NZ_FZNN01000004.1"/>
</dbReference>
<proteinExistence type="inferred from homology"/>
<evidence type="ECO:0000256" key="12">
    <source>
        <dbReference type="ARBA" id="ARBA00022695"/>
    </source>
</evidence>
<feature type="transmembrane region" description="Helical" evidence="19">
    <location>
        <begin position="9"/>
        <end position="27"/>
    </location>
</feature>
<keyword evidence="14" id="KW-0443">Lipid metabolism</keyword>
<keyword evidence="16" id="KW-0594">Phospholipid biosynthesis</keyword>
<dbReference type="EC" id="2.7.7.41" evidence="6 18"/>
<evidence type="ECO:0000256" key="14">
    <source>
        <dbReference type="ARBA" id="ARBA00023098"/>
    </source>
</evidence>
<dbReference type="OrthoDB" id="9799199at2"/>
<keyword evidence="12 18" id="KW-0548">Nucleotidyltransferase</keyword>
<comment type="catalytic activity">
    <reaction evidence="1 18">
        <text>a 1,2-diacyl-sn-glycero-3-phosphate + CTP + H(+) = a CDP-1,2-diacyl-sn-glycerol + diphosphate</text>
        <dbReference type="Rhea" id="RHEA:16229"/>
        <dbReference type="ChEBI" id="CHEBI:15378"/>
        <dbReference type="ChEBI" id="CHEBI:33019"/>
        <dbReference type="ChEBI" id="CHEBI:37563"/>
        <dbReference type="ChEBI" id="CHEBI:58332"/>
        <dbReference type="ChEBI" id="CHEBI:58608"/>
        <dbReference type="EC" id="2.7.7.41"/>
    </reaction>
</comment>
<evidence type="ECO:0000256" key="16">
    <source>
        <dbReference type="ARBA" id="ARBA00023209"/>
    </source>
</evidence>
<keyword evidence="11 18" id="KW-0812">Transmembrane</keyword>
<dbReference type="PROSITE" id="PS01315">
    <property type="entry name" value="CDS"/>
    <property type="match status" value="1"/>
</dbReference>
<organism evidence="20 21">
    <name type="scientific">Puniceibacterium sediminis</name>
    <dbReference type="NCBI Taxonomy" id="1608407"/>
    <lineage>
        <taxon>Bacteria</taxon>
        <taxon>Pseudomonadati</taxon>
        <taxon>Pseudomonadota</taxon>
        <taxon>Alphaproteobacteria</taxon>
        <taxon>Rhodobacterales</taxon>
        <taxon>Paracoccaceae</taxon>
        <taxon>Puniceibacterium</taxon>
    </lineage>
</organism>
<dbReference type="GO" id="GO:0005886">
    <property type="term" value="C:plasma membrane"/>
    <property type="evidence" value="ECO:0007669"/>
    <property type="project" value="UniProtKB-SubCell"/>
</dbReference>
<evidence type="ECO:0000256" key="1">
    <source>
        <dbReference type="ARBA" id="ARBA00001698"/>
    </source>
</evidence>
<keyword evidence="17" id="KW-1208">Phospholipid metabolism</keyword>
<evidence type="ECO:0000256" key="18">
    <source>
        <dbReference type="RuleBase" id="RU003938"/>
    </source>
</evidence>
<evidence type="ECO:0000313" key="20">
    <source>
        <dbReference type="EMBL" id="SNR39909.1"/>
    </source>
</evidence>
<evidence type="ECO:0000256" key="4">
    <source>
        <dbReference type="ARBA" id="ARBA00005189"/>
    </source>
</evidence>
<feature type="transmembrane region" description="Helical" evidence="19">
    <location>
        <begin position="102"/>
        <end position="120"/>
    </location>
</feature>
<reference evidence="20 21" key="1">
    <citation type="submission" date="2017-06" db="EMBL/GenBank/DDBJ databases">
        <authorList>
            <person name="Kim H.J."/>
            <person name="Triplett B.A."/>
        </authorList>
    </citation>
    <scope>NUCLEOTIDE SEQUENCE [LARGE SCALE GENOMIC DNA]</scope>
    <source>
        <strain evidence="20 21">DSM 29052</strain>
    </source>
</reference>
<evidence type="ECO:0000256" key="19">
    <source>
        <dbReference type="SAM" id="Phobius"/>
    </source>
</evidence>
<evidence type="ECO:0000256" key="8">
    <source>
        <dbReference type="ARBA" id="ARBA00022475"/>
    </source>
</evidence>
<feature type="transmembrane region" description="Helical" evidence="19">
    <location>
        <begin position="132"/>
        <end position="152"/>
    </location>
</feature>
<sequence length="262" mass="27275">MSTSRWDDLLPRLISAVIMVAVGLLAIWQGGLVFHALVVLVSGVMVWELVCMLDSKRSKSSLVLGVVAGSALMLAIEVPVSFALPLIMLPSMVGLGRMERGGVTYAVYTAVILLAGYGLMALRDDFGLTWMAWLVVVVVVTDVAGYFAGRIIGGPKFWPRVSPKKTWSGTAAGWVGAAFVGLAFAATTGAGVGLMGISIAVAMASQIGDIAESAIKRRTGVKDSSNLIPGHGGLLDRFDGMLGAALFIVIAGQLVDLPTGTP</sequence>
<dbReference type="Proteomes" id="UP000198417">
    <property type="component" value="Unassembled WGS sequence"/>
</dbReference>
<dbReference type="InterPro" id="IPR000374">
    <property type="entry name" value="PC_trans"/>
</dbReference>
<dbReference type="EMBL" id="FZNN01000004">
    <property type="protein sequence ID" value="SNR39909.1"/>
    <property type="molecule type" value="Genomic_DNA"/>
</dbReference>
<dbReference type="AlphaFoldDB" id="A0A238W2G6"/>
<gene>
    <name evidence="20" type="ORF">SAMN06265370_10421</name>
</gene>
<evidence type="ECO:0000256" key="15">
    <source>
        <dbReference type="ARBA" id="ARBA00023136"/>
    </source>
</evidence>
<evidence type="ECO:0000256" key="3">
    <source>
        <dbReference type="ARBA" id="ARBA00005119"/>
    </source>
</evidence>
<feature type="transmembrane region" description="Helical" evidence="19">
    <location>
        <begin position="62"/>
        <end position="82"/>
    </location>
</feature>
<feature type="transmembrane region" description="Helical" evidence="19">
    <location>
        <begin position="172"/>
        <end position="197"/>
    </location>
</feature>
<evidence type="ECO:0000256" key="6">
    <source>
        <dbReference type="ARBA" id="ARBA00012487"/>
    </source>
</evidence>
<keyword evidence="13 19" id="KW-1133">Transmembrane helix</keyword>